<dbReference type="Pfam" id="PF00874">
    <property type="entry name" value="PRD"/>
    <property type="match status" value="2"/>
</dbReference>
<evidence type="ECO:0000313" key="8">
    <source>
        <dbReference type="EMBL" id="SDI91088.1"/>
    </source>
</evidence>
<dbReference type="Proteomes" id="UP000198853">
    <property type="component" value="Unassembled WGS sequence"/>
</dbReference>
<dbReference type="PANTHER" id="PTHR30185">
    <property type="entry name" value="CRYPTIC BETA-GLUCOSIDE BGL OPERON ANTITERMINATOR"/>
    <property type="match status" value="1"/>
</dbReference>
<dbReference type="PROSITE" id="PS51372">
    <property type="entry name" value="PRD_2"/>
    <property type="match status" value="2"/>
</dbReference>
<keyword evidence="2" id="KW-0677">Repeat</keyword>
<dbReference type="InterPro" id="IPR036634">
    <property type="entry name" value="PRD_sf"/>
</dbReference>
<dbReference type="PANTHER" id="PTHR30185:SF18">
    <property type="entry name" value="TRANSCRIPTIONAL REGULATOR MTLR"/>
    <property type="match status" value="1"/>
</dbReference>
<evidence type="ECO:0000313" key="9">
    <source>
        <dbReference type="Proteomes" id="UP000198853"/>
    </source>
</evidence>
<evidence type="ECO:0000256" key="3">
    <source>
        <dbReference type="ARBA" id="ARBA00023015"/>
    </source>
</evidence>
<dbReference type="GO" id="GO:0008982">
    <property type="term" value="F:protein-N(PI)-phosphohistidine-sugar phosphotransferase activity"/>
    <property type="evidence" value="ECO:0007669"/>
    <property type="project" value="InterPro"/>
</dbReference>
<evidence type="ECO:0000259" key="6">
    <source>
        <dbReference type="PROSITE" id="PS51099"/>
    </source>
</evidence>
<reference evidence="8 9" key="1">
    <citation type="submission" date="2016-10" db="EMBL/GenBank/DDBJ databases">
        <authorList>
            <person name="de Groot N.N."/>
        </authorList>
    </citation>
    <scope>NUCLEOTIDE SEQUENCE [LARGE SCALE GENOMIC DNA]</scope>
    <source>
        <strain evidence="8 9">DSM 21771</strain>
    </source>
</reference>
<dbReference type="InterPro" id="IPR011608">
    <property type="entry name" value="PRD"/>
</dbReference>
<dbReference type="Gene3D" id="1.10.10.10">
    <property type="entry name" value="Winged helix-like DNA-binding domain superfamily/Winged helix DNA-binding domain"/>
    <property type="match status" value="2"/>
</dbReference>
<feature type="domain" description="PTS EIIB type-2" evidence="6">
    <location>
        <begin position="409"/>
        <end position="497"/>
    </location>
</feature>
<keyword evidence="9" id="KW-1185">Reference proteome</keyword>
<dbReference type="InterPro" id="IPR036095">
    <property type="entry name" value="PTS_EIIB-like_sf"/>
</dbReference>
<dbReference type="SUPFAM" id="SSF63520">
    <property type="entry name" value="PTS-regulatory domain, PRD"/>
    <property type="match status" value="2"/>
</dbReference>
<dbReference type="Gene3D" id="3.40.50.2300">
    <property type="match status" value="1"/>
</dbReference>
<dbReference type="GO" id="GO:0006355">
    <property type="term" value="P:regulation of DNA-templated transcription"/>
    <property type="evidence" value="ECO:0007669"/>
    <property type="project" value="InterPro"/>
</dbReference>
<evidence type="ECO:0000259" key="5">
    <source>
        <dbReference type="PROSITE" id="PS51094"/>
    </source>
</evidence>
<feature type="domain" description="PRD" evidence="7">
    <location>
        <begin position="302"/>
        <end position="406"/>
    </location>
</feature>
<dbReference type="Pfam" id="PF00359">
    <property type="entry name" value="PTS_EIIA_2"/>
    <property type="match status" value="1"/>
</dbReference>
<organism evidence="8 9">
    <name type="scientific">Natribacillus halophilus</name>
    <dbReference type="NCBI Taxonomy" id="549003"/>
    <lineage>
        <taxon>Bacteria</taxon>
        <taxon>Bacillati</taxon>
        <taxon>Bacillota</taxon>
        <taxon>Bacilli</taxon>
        <taxon>Bacillales</taxon>
        <taxon>Bacillaceae</taxon>
        <taxon>Natribacillus</taxon>
    </lineage>
</organism>
<gene>
    <name evidence="8" type="ORF">SAMN04488123_108107</name>
</gene>
<dbReference type="Gene3D" id="3.40.930.10">
    <property type="entry name" value="Mannitol-specific EII, Chain A"/>
    <property type="match status" value="1"/>
</dbReference>
<dbReference type="PROSITE" id="PS51099">
    <property type="entry name" value="PTS_EIIB_TYPE_2"/>
    <property type="match status" value="1"/>
</dbReference>
<accession>A0A1G8PFK1</accession>
<evidence type="ECO:0000256" key="1">
    <source>
        <dbReference type="ARBA" id="ARBA00022679"/>
    </source>
</evidence>
<dbReference type="PROSITE" id="PS51094">
    <property type="entry name" value="PTS_EIIA_TYPE_2"/>
    <property type="match status" value="1"/>
</dbReference>
<dbReference type="InterPro" id="IPR013196">
    <property type="entry name" value="HTH_11"/>
</dbReference>
<dbReference type="InterPro" id="IPR013011">
    <property type="entry name" value="PTS_EIIB_2"/>
</dbReference>
<dbReference type="AlphaFoldDB" id="A0A1G8PFK1"/>
<dbReference type="Pfam" id="PF08279">
    <property type="entry name" value="HTH_11"/>
    <property type="match status" value="1"/>
</dbReference>
<keyword evidence="1" id="KW-0808">Transferase</keyword>
<dbReference type="Gene3D" id="1.10.1790.10">
    <property type="entry name" value="PRD domain"/>
    <property type="match status" value="2"/>
</dbReference>
<dbReference type="CDD" id="cd05568">
    <property type="entry name" value="PTS_IIB_bgl_like"/>
    <property type="match status" value="1"/>
</dbReference>
<evidence type="ECO:0000256" key="4">
    <source>
        <dbReference type="ARBA" id="ARBA00023163"/>
    </source>
</evidence>
<dbReference type="SUPFAM" id="SSF52794">
    <property type="entry name" value="PTS system IIB component-like"/>
    <property type="match status" value="1"/>
</dbReference>
<keyword evidence="4" id="KW-0804">Transcription</keyword>
<dbReference type="EMBL" id="FNEN01000008">
    <property type="protein sequence ID" value="SDI91088.1"/>
    <property type="molecule type" value="Genomic_DNA"/>
</dbReference>
<sequence>MYITARERILLEILVHASYDVSHVQLAEATSVSVRTIQRDLKGLQRTVRFFGLNLIRNKDQTISLQGNKEELLNYLQSMETTEYTTEERQGLLLVRLLNSKEPIKLFSLGSELGVTTATVSADLDKTSRWLETYSLEIIRKRGYGIEIQGLETNKRRAMSGVLSSHLTEEAIYEAVYDNEVQGQIIERLLNIVDTAMIKDVLLTVRHVKEENFPHMVDQSLIALIVHATLVIERLRQGEPIYMDQDQLEALEQMEEYTLAVKLGRALEEAFSIDLPPEEIGYFVMHLRGARISGSNEIPFEEVNAELIGRIKQLIRGVEEELNVKLYDPSLVQDLFAHLKPALYRIRQEMKIANPLLDRLKQNYEELFNVTKRQAEIIFSPLLIPEEEIGFIVLHFGSTLERSKRSVELSALVICPSGIGSAKMLASRIEQEFPEVNSITNVSMFELGSYQMNNYDLIISTVKMENERNAFHVSPVLTKEEVRVIRLFIDSLQVERPTDIEEFPEYIERSPFDDIAELSAMMKAFLQSIHLFSSQAVWQGIEKSMQWLEGKGYVTRWQDVALTLRNREKVGGLAIPDTGLVLYHARSESAVTPFFLLIDLEEEMKLMSMADKKEMVERIILMVAPASLERYKLEFISYVSTLLIGSKQQTDIFQKGNQQEVKQMLEKECRDYLTMFIQKGEGPS</sequence>
<dbReference type="RefSeq" id="WP_090398714.1">
    <property type="nucleotide sequence ID" value="NZ_FNEN01000008.1"/>
</dbReference>
<dbReference type="SUPFAM" id="SSF55804">
    <property type="entry name" value="Phoshotransferase/anion transport protein"/>
    <property type="match status" value="1"/>
</dbReference>
<feature type="domain" description="PTS EIIA type-2" evidence="5">
    <location>
        <begin position="520"/>
        <end position="668"/>
    </location>
</feature>
<keyword evidence="3" id="KW-0805">Transcription regulation</keyword>
<name>A0A1G8PFK1_9BACI</name>
<dbReference type="InterPro" id="IPR016152">
    <property type="entry name" value="PTrfase/Anion_transptr"/>
</dbReference>
<dbReference type="InterPro" id="IPR036388">
    <property type="entry name" value="WH-like_DNA-bd_sf"/>
</dbReference>
<dbReference type="InterPro" id="IPR050661">
    <property type="entry name" value="BglG_antiterminators"/>
</dbReference>
<protein>
    <submittedName>
        <fullName evidence="8">Transcriptional antiterminator, BglG family</fullName>
    </submittedName>
</protein>
<proteinExistence type="predicted"/>
<evidence type="ECO:0000256" key="2">
    <source>
        <dbReference type="ARBA" id="ARBA00022737"/>
    </source>
</evidence>
<dbReference type="OrthoDB" id="9776005at2"/>
<dbReference type="InterPro" id="IPR002178">
    <property type="entry name" value="PTS_EIIA_type-2_dom"/>
</dbReference>
<feature type="domain" description="PRD" evidence="7">
    <location>
        <begin position="189"/>
        <end position="297"/>
    </location>
</feature>
<dbReference type="GO" id="GO:0009401">
    <property type="term" value="P:phosphoenolpyruvate-dependent sugar phosphotransferase system"/>
    <property type="evidence" value="ECO:0007669"/>
    <property type="project" value="InterPro"/>
</dbReference>
<evidence type="ECO:0000259" key="7">
    <source>
        <dbReference type="PROSITE" id="PS51372"/>
    </source>
</evidence>